<dbReference type="RefSeq" id="WP_319613981.1">
    <property type="nucleotide sequence ID" value="NZ_JAWXYB010000018.1"/>
</dbReference>
<evidence type="ECO:0000313" key="3">
    <source>
        <dbReference type="Proteomes" id="UP001279553"/>
    </source>
</evidence>
<dbReference type="AlphaFoldDB" id="A0AAW9DPH9"/>
<comment type="caution">
    <text evidence="2">The sequence shown here is derived from an EMBL/GenBank/DDBJ whole genome shotgun (WGS) entry which is preliminary data.</text>
</comment>
<dbReference type="EMBL" id="JAWXYB010000018">
    <property type="protein sequence ID" value="MDX5931064.1"/>
    <property type="molecule type" value="Genomic_DNA"/>
</dbReference>
<accession>A0AAW9DPH9</accession>
<reference evidence="2 3" key="1">
    <citation type="submission" date="2023-11" db="EMBL/GenBank/DDBJ databases">
        <title>MicrobeMod: A computational toolkit for identifying prokaryotic methylation and restriction-modification with nanopore sequencing.</title>
        <authorList>
            <person name="Crits-Christoph A."/>
            <person name="Kang S.C."/>
            <person name="Lee H."/>
            <person name="Ostrov N."/>
        </authorList>
    </citation>
    <scope>NUCLEOTIDE SEQUENCE [LARGE SCALE GENOMIC DNA]</scope>
    <source>
        <strain evidence="2 3">DSMZ 700</strain>
    </source>
</reference>
<feature type="region of interest" description="Disordered" evidence="1">
    <location>
        <begin position="44"/>
        <end position="69"/>
    </location>
</feature>
<sequence>MLAAAVIDRANVSSPSKPTFRAAIPRLRELFLLFKKPLVRCANGVNTKTKPPRSGKMAMKATANNGHRG</sequence>
<evidence type="ECO:0000256" key="1">
    <source>
        <dbReference type="SAM" id="MobiDB-lite"/>
    </source>
</evidence>
<dbReference type="Proteomes" id="UP001279553">
    <property type="component" value="Unassembled WGS sequence"/>
</dbReference>
<evidence type="ECO:0008006" key="4">
    <source>
        <dbReference type="Google" id="ProtNLM"/>
    </source>
</evidence>
<gene>
    <name evidence="2" type="ORF">SIL87_09845</name>
</gene>
<evidence type="ECO:0000313" key="2">
    <source>
        <dbReference type="EMBL" id="MDX5931064.1"/>
    </source>
</evidence>
<proteinExistence type="predicted"/>
<keyword evidence="3" id="KW-1185">Reference proteome</keyword>
<protein>
    <recommendedName>
        <fullName evidence="4">Transposase</fullName>
    </recommendedName>
</protein>
<organism evidence="2 3">
    <name type="scientific">Acidiphilium acidophilum</name>
    <name type="common">Thiobacillus acidophilus</name>
    <dbReference type="NCBI Taxonomy" id="76588"/>
    <lineage>
        <taxon>Bacteria</taxon>
        <taxon>Pseudomonadati</taxon>
        <taxon>Pseudomonadota</taxon>
        <taxon>Alphaproteobacteria</taxon>
        <taxon>Acetobacterales</taxon>
        <taxon>Acidocellaceae</taxon>
        <taxon>Acidiphilium</taxon>
    </lineage>
</organism>
<name>A0AAW9DPH9_ACIAO</name>